<name>X1V8U8_9ZZZZ</name>
<dbReference type="AlphaFoldDB" id="X1V8U8"/>
<evidence type="ECO:0000256" key="1">
    <source>
        <dbReference type="SAM" id="Phobius"/>
    </source>
</evidence>
<proteinExistence type="predicted"/>
<keyword evidence="1" id="KW-0472">Membrane</keyword>
<protein>
    <submittedName>
        <fullName evidence="2">Uncharacterized protein</fullName>
    </submittedName>
</protein>
<dbReference type="EMBL" id="BARW01032073">
    <property type="protein sequence ID" value="GAJ09286.1"/>
    <property type="molecule type" value="Genomic_DNA"/>
</dbReference>
<gene>
    <name evidence="2" type="ORF">S12H4_50851</name>
</gene>
<keyword evidence="1" id="KW-1133">Transmembrane helix</keyword>
<accession>X1V8U8</accession>
<evidence type="ECO:0000313" key="2">
    <source>
        <dbReference type="EMBL" id="GAJ09286.1"/>
    </source>
</evidence>
<reference evidence="2" key="1">
    <citation type="journal article" date="2014" name="Front. Microbiol.">
        <title>High frequency of phylogenetically diverse reductive dehalogenase-homologous genes in deep subseafloor sedimentary metagenomes.</title>
        <authorList>
            <person name="Kawai M."/>
            <person name="Futagami T."/>
            <person name="Toyoda A."/>
            <person name="Takaki Y."/>
            <person name="Nishi S."/>
            <person name="Hori S."/>
            <person name="Arai W."/>
            <person name="Tsubouchi T."/>
            <person name="Morono Y."/>
            <person name="Uchiyama I."/>
            <person name="Ito T."/>
            <person name="Fujiyama A."/>
            <person name="Inagaki F."/>
            <person name="Takami H."/>
        </authorList>
    </citation>
    <scope>NUCLEOTIDE SEQUENCE</scope>
    <source>
        <strain evidence="2">Expedition CK06-06</strain>
    </source>
</reference>
<organism evidence="2">
    <name type="scientific">marine sediment metagenome</name>
    <dbReference type="NCBI Taxonomy" id="412755"/>
    <lineage>
        <taxon>unclassified sequences</taxon>
        <taxon>metagenomes</taxon>
        <taxon>ecological metagenomes</taxon>
    </lineage>
</organism>
<sequence length="145" mass="14638">MPPEFAIAMPRVEEMTSTVVGVGTGVVTGLGQGVVAKFAPQMGALAPVLTWGSLLVTPVLGVAGALFTTGMISDACKGIAMGSGGVLGFSLPGLMPELGLAKKTSQLTQEQRAALAAGARVKLLPSGAQFAPQRQQAAARSTLEF</sequence>
<comment type="caution">
    <text evidence="2">The sequence shown here is derived from an EMBL/GenBank/DDBJ whole genome shotgun (WGS) entry which is preliminary data.</text>
</comment>
<feature type="transmembrane region" description="Helical" evidence="1">
    <location>
        <begin position="48"/>
        <end position="67"/>
    </location>
</feature>
<keyword evidence="1" id="KW-0812">Transmembrane</keyword>